<dbReference type="AlphaFoldDB" id="A0A934WS47"/>
<proteinExistence type="predicted"/>
<feature type="transmembrane region" description="Helical" evidence="1">
    <location>
        <begin position="122"/>
        <end position="144"/>
    </location>
</feature>
<feature type="transmembrane region" description="Helical" evidence="1">
    <location>
        <begin position="404"/>
        <end position="425"/>
    </location>
</feature>
<dbReference type="RefSeq" id="WP_201427739.1">
    <property type="nucleotide sequence ID" value="NZ_JAEQMG010000099.1"/>
</dbReference>
<evidence type="ECO:0000256" key="1">
    <source>
        <dbReference type="SAM" id="Phobius"/>
    </source>
</evidence>
<keyword evidence="3" id="KW-1185">Reference proteome</keyword>
<keyword evidence="1" id="KW-0472">Membrane</keyword>
<feature type="transmembrane region" description="Helical" evidence="1">
    <location>
        <begin position="499"/>
        <end position="518"/>
    </location>
</feature>
<feature type="transmembrane region" description="Helical" evidence="1">
    <location>
        <begin position="437"/>
        <end position="459"/>
    </location>
</feature>
<reference evidence="2" key="1">
    <citation type="submission" date="2021-01" db="EMBL/GenBank/DDBJ databases">
        <title>Genome public.</title>
        <authorList>
            <person name="Liu C."/>
            <person name="Sun Q."/>
        </authorList>
    </citation>
    <scope>NUCLEOTIDE SEQUENCE</scope>
    <source>
        <strain evidence="2">M6</strain>
    </source>
</reference>
<feature type="transmembrane region" description="Helical" evidence="1">
    <location>
        <begin position="471"/>
        <end position="493"/>
    </location>
</feature>
<dbReference type="EMBL" id="JAEQMG010000099">
    <property type="protein sequence ID" value="MBK6088928.1"/>
    <property type="molecule type" value="Genomic_DNA"/>
</dbReference>
<gene>
    <name evidence="2" type="ORF">JKK62_09765</name>
</gene>
<feature type="transmembrane region" description="Helical" evidence="1">
    <location>
        <begin position="156"/>
        <end position="177"/>
    </location>
</feature>
<organism evidence="2 3">
    <name type="scientific">Ruminococcus difficilis</name>
    <dbReference type="NCBI Taxonomy" id="2763069"/>
    <lineage>
        <taxon>Bacteria</taxon>
        <taxon>Bacillati</taxon>
        <taxon>Bacillota</taxon>
        <taxon>Clostridia</taxon>
        <taxon>Eubacteriales</taxon>
        <taxon>Oscillospiraceae</taxon>
        <taxon>Ruminococcus</taxon>
    </lineage>
</organism>
<feature type="transmembrane region" description="Helical" evidence="1">
    <location>
        <begin position="69"/>
        <end position="89"/>
    </location>
</feature>
<protein>
    <submittedName>
        <fullName evidence="2">Uncharacterized protein</fullName>
    </submittedName>
</protein>
<feature type="transmembrane region" description="Helical" evidence="1">
    <location>
        <begin position="313"/>
        <end position="333"/>
    </location>
</feature>
<sequence>MLKVLLKKQMTEVFRGYFYNRKTNKARSKANQIVLFSLFAFLMVGVLGGSFTAVALGVCFGLTSAGMGWLYFVLMSGIAVVLGAFGSVFNTYSGLYLPKDNDLLLSMPIPVRTIIVSRLLNVYLLGAMYSGVVMLPTLIVYWVIVGAAIQNVICGIVLFLIITIIVLILSCLLGWIVAKISLKLKNKSFIVVLIALACIGGYYFIYFKAQIWIRELVANASVYGTNVKDSAYGLYLFGRIGEGDLIATAIFAAATALLLALTIFILSRGFLKLATSTASVGKVKYHEKTVKEKSVFGALLTKEFARFTTSPNYMLNCGLGVLLLPVLSVFLLIKGADILTMLTTALGDRTNLAALLLCAALMLASTMNDMATPSVSLEGKNIWIPQSMPVEAKTVLKAKTAMQLILTLIPMLFAVICAAVVLQASVAEKLMICVLPLIFTVFSAVFGCYIGVMHPVMVWTTDIIPIKQSGAVAISLFGGWGFVALFALPYLLIGQIIGLVPYLIFWAVIYTTASALLYRRLITKGAEVFSRL</sequence>
<feature type="transmembrane region" description="Helical" evidence="1">
    <location>
        <begin position="245"/>
        <end position="266"/>
    </location>
</feature>
<comment type="caution">
    <text evidence="2">The sequence shown here is derived from an EMBL/GenBank/DDBJ whole genome shotgun (WGS) entry which is preliminary data.</text>
</comment>
<accession>A0A934WS47</accession>
<evidence type="ECO:0000313" key="3">
    <source>
        <dbReference type="Proteomes" id="UP000633365"/>
    </source>
</evidence>
<keyword evidence="1" id="KW-1133">Transmembrane helix</keyword>
<keyword evidence="1" id="KW-0812">Transmembrane</keyword>
<dbReference type="Proteomes" id="UP000633365">
    <property type="component" value="Unassembled WGS sequence"/>
</dbReference>
<feature type="transmembrane region" description="Helical" evidence="1">
    <location>
        <begin position="33"/>
        <end position="63"/>
    </location>
</feature>
<name>A0A934WS47_9FIRM</name>
<feature type="transmembrane region" description="Helical" evidence="1">
    <location>
        <begin position="189"/>
        <end position="207"/>
    </location>
</feature>
<evidence type="ECO:0000313" key="2">
    <source>
        <dbReference type="EMBL" id="MBK6088928.1"/>
    </source>
</evidence>